<sequence>MACPGPSLVRLRRLPLLVPCSSQYGPPTAGVGRLGDKHRSRPLHPKIRTEVMFLWGPGQSTCQLPFAVDCLLLFQMLIALHCNDNLKY</sequence>
<evidence type="ECO:0000313" key="1">
    <source>
        <dbReference type="EMBL" id="KAK4014147.1"/>
    </source>
</evidence>
<organism evidence="1 2">
    <name type="scientific">Daphnia magna</name>
    <dbReference type="NCBI Taxonomy" id="35525"/>
    <lineage>
        <taxon>Eukaryota</taxon>
        <taxon>Metazoa</taxon>
        <taxon>Ecdysozoa</taxon>
        <taxon>Arthropoda</taxon>
        <taxon>Crustacea</taxon>
        <taxon>Branchiopoda</taxon>
        <taxon>Diplostraca</taxon>
        <taxon>Cladocera</taxon>
        <taxon>Anomopoda</taxon>
        <taxon>Daphniidae</taxon>
        <taxon>Daphnia</taxon>
    </lineage>
</organism>
<protein>
    <submittedName>
        <fullName evidence="1">Uncharacterized protein</fullName>
    </submittedName>
</protein>
<reference evidence="1 2" key="1">
    <citation type="journal article" date="2023" name="Nucleic Acids Res.">
        <title>The hologenome of Daphnia magna reveals possible DNA methylation and microbiome-mediated evolution of the host genome.</title>
        <authorList>
            <person name="Chaturvedi A."/>
            <person name="Li X."/>
            <person name="Dhandapani V."/>
            <person name="Marshall H."/>
            <person name="Kissane S."/>
            <person name="Cuenca-Cambronero M."/>
            <person name="Asole G."/>
            <person name="Calvet F."/>
            <person name="Ruiz-Romero M."/>
            <person name="Marangio P."/>
            <person name="Guigo R."/>
            <person name="Rago D."/>
            <person name="Mirbahai L."/>
            <person name="Eastwood N."/>
            <person name="Colbourne J.K."/>
            <person name="Zhou J."/>
            <person name="Mallon E."/>
            <person name="Orsini L."/>
        </authorList>
    </citation>
    <scope>NUCLEOTIDE SEQUENCE [LARGE SCALE GENOMIC DNA]</scope>
    <source>
        <strain evidence="1">LRV0_1</strain>
    </source>
</reference>
<keyword evidence="2" id="KW-1185">Reference proteome</keyword>
<dbReference type="EMBL" id="JAOYFB010000004">
    <property type="protein sequence ID" value="KAK4014147.1"/>
    <property type="molecule type" value="Genomic_DNA"/>
</dbReference>
<comment type="caution">
    <text evidence="1">The sequence shown here is derived from an EMBL/GenBank/DDBJ whole genome shotgun (WGS) entry which is preliminary data.</text>
</comment>
<evidence type="ECO:0000313" key="2">
    <source>
        <dbReference type="Proteomes" id="UP001234178"/>
    </source>
</evidence>
<proteinExistence type="predicted"/>
<dbReference type="Proteomes" id="UP001234178">
    <property type="component" value="Unassembled WGS sequence"/>
</dbReference>
<accession>A0ABQ9ZMJ6</accession>
<gene>
    <name evidence="1" type="ORF">OUZ56_026687</name>
</gene>
<name>A0ABQ9ZMJ6_9CRUS</name>